<dbReference type="EMBL" id="AMZH03017462">
    <property type="protein sequence ID" value="RRT42971.1"/>
    <property type="molecule type" value="Genomic_DNA"/>
</dbReference>
<evidence type="ECO:0000313" key="2">
    <source>
        <dbReference type="EMBL" id="RRT42971.1"/>
    </source>
</evidence>
<dbReference type="AlphaFoldDB" id="A0A426XUJ9"/>
<organism evidence="2 3">
    <name type="scientific">Ensete ventricosum</name>
    <name type="common">Abyssinian banana</name>
    <name type="synonym">Musa ensete</name>
    <dbReference type="NCBI Taxonomy" id="4639"/>
    <lineage>
        <taxon>Eukaryota</taxon>
        <taxon>Viridiplantae</taxon>
        <taxon>Streptophyta</taxon>
        <taxon>Embryophyta</taxon>
        <taxon>Tracheophyta</taxon>
        <taxon>Spermatophyta</taxon>
        <taxon>Magnoliopsida</taxon>
        <taxon>Liliopsida</taxon>
        <taxon>Zingiberales</taxon>
        <taxon>Musaceae</taxon>
        <taxon>Ensete</taxon>
    </lineage>
</organism>
<accession>A0A426XUJ9</accession>
<gene>
    <name evidence="2" type="ORF">B296_00056762</name>
</gene>
<protein>
    <submittedName>
        <fullName evidence="2">Uncharacterized protein</fullName>
    </submittedName>
</protein>
<name>A0A426XUJ9_ENSVE</name>
<comment type="caution">
    <text evidence="2">The sequence shown here is derived from an EMBL/GenBank/DDBJ whole genome shotgun (WGS) entry which is preliminary data.</text>
</comment>
<evidence type="ECO:0000313" key="3">
    <source>
        <dbReference type="Proteomes" id="UP000287651"/>
    </source>
</evidence>
<sequence>MGLPKPITRTLEGHAVSTVGGGSYESGGELEEEGADDSAEQLRDPVEKSGEDGDLPPESQSEGYSRVHVAAGDVGGDRYGDEEGEPMDGWLCIGGSHPVEELIIGRNTAAEEWEMKFLGER</sequence>
<dbReference type="Proteomes" id="UP000287651">
    <property type="component" value="Unassembled WGS sequence"/>
</dbReference>
<feature type="region of interest" description="Disordered" evidence="1">
    <location>
        <begin position="1"/>
        <end position="83"/>
    </location>
</feature>
<feature type="compositionally biased region" description="Basic and acidic residues" evidence="1">
    <location>
        <begin position="40"/>
        <end position="51"/>
    </location>
</feature>
<evidence type="ECO:0000256" key="1">
    <source>
        <dbReference type="SAM" id="MobiDB-lite"/>
    </source>
</evidence>
<feature type="compositionally biased region" description="Acidic residues" evidence="1">
    <location>
        <begin position="28"/>
        <end position="39"/>
    </location>
</feature>
<proteinExistence type="predicted"/>
<reference evidence="2 3" key="1">
    <citation type="journal article" date="2014" name="Agronomy (Basel)">
        <title>A Draft Genome Sequence for Ensete ventricosum, the Drought-Tolerant Tree Against Hunger.</title>
        <authorList>
            <person name="Harrison J."/>
            <person name="Moore K.A."/>
            <person name="Paszkiewicz K."/>
            <person name="Jones T."/>
            <person name="Grant M."/>
            <person name="Ambacheew D."/>
            <person name="Muzemil S."/>
            <person name="Studholme D.J."/>
        </authorList>
    </citation>
    <scope>NUCLEOTIDE SEQUENCE [LARGE SCALE GENOMIC DNA]</scope>
</reference>